<keyword evidence="1" id="KW-0472">Membrane</keyword>
<evidence type="ECO:0000313" key="2">
    <source>
        <dbReference type="EMBL" id="CAI5453618.1"/>
    </source>
</evidence>
<gene>
    <name evidence="2" type="ORF">CAMP_LOCUS16255</name>
</gene>
<feature type="transmembrane region" description="Helical" evidence="1">
    <location>
        <begin position="217"/>
        <end position="239"/>
    </location>
</feature>
<organism evidence="2 3">
    <name type="scientific">Caenorhabditis angaria</name>
    <dbReference type="NCBI Taxonomy" id="860376"/>
    <lineage>
        <taxon>Eukaryota</taxon>
        <taxon>Metazoa</taxon>
        <taxon>Ecdysozoa</taxon>
        <taxon>Nematoda</taxon>
        <taxon>Chromadorea</taxon>
        <taxon>Rhabditida</taxon>
        <taxon>Rhabditina</taxon>
        <taxon>Rhabditomorpha</taxon>
        <taxon>Rhabditoidea</taxon>
        <taxon>Rhabditidae</taxon>
        <taxon>Peloderinae</taxon>
        <taxon>Caenorhabditis</taxon>
    </lineage>
</organism>
<evidence type="ECO:0000256" key="1">
    <source>
        <dbReference type="SAM" id="Phobius"/>
    </source>
</evidence>
<dbReference type="EMBL" id="CANHGI010000005">
    <property type="protein sequence ID" value="CAI5453618.1"/>
    <property type="molecule type" value="Genomic_DNA"/>
</dbReference>
<accession>A0A9P1IWL2</accession>
<dbReference type="Proteomes" id="UP001152747">
    <property type="component" value="Unassembled WGS sequence"/>
</dbReference>
<comment type="caution">
    <text evidence="2">The sequence shown here is derived from an EMBL/GenBank/DDBJ whole genome shotgun (WGS) entry which is preliminary data.</text>
</comment>
<dbReference type="Pfam" id="PF10325">
    <property type="entry name" value="7TM_GPCR_Srz"/>
    <property type="match status" value="1"/>
</dbReference>
<feature type="transmembrane region" description="Helical" evidence="1">
    <location>
        <begin position="300"/>
        <end position="319"/>
    </location>
</feature>
<keyword evidence="1" id="KW-1133">Transmembrane helix</keyword>
<feature type="transmembrane region" description="Helical" evidence="1">
    <location>
        <begin position="34"/>
        <end position="54"/>
    </location>
</feature>
<reference evidence="2" key="1">
    <citation type="submission" date="2022-11" db="EMBL/GenBank/DDBJ databases">
        <authorList>
            <person name="Kikuchi T."/>
        </authorList>
    </citation>
    <scope>NUCLEOTIDE SEQUENCE</scope>
    <source>
        <strain evidence="2">PS1010</strain>
    </source>
</reference>
<dbReference type="InterPro" id="IPR018817">
    <property type="entry name" value="7TM_GPCR_serpentine_rcpt_Srz"/>
</dbReference>
<keyword evidence="3" id="KW-1185">Reference proteome</keyword>
<feature type="transmembrane region" description="Helical" evidence="1">
    <location>
        <begin position="178"/>
        <end position="197"/>
    </location>
</feature>
<sequence length="340" mass="39954">MPHTSSLSNLSAIDKLTFSFKLLPKVEADDQKNLPYYLCLLGTCSIFLMTFGYYRKYQRNRDRANLIQTTVDQSYFVTIIPSIGCCFTVLHVILDLIFIRFFPDYHEYQNAPAELLPTFFHIIFLIVEVFYIAGVLILVGCYFLFSNMLDVLIVLLAIQRAVIIFLSKKWHFLVGRRAFQISTTILWGAFIVQRFFVISKFLEIFEVSENPSEILKYYSLSIYSSVLASFLCTIIYVSLFFHLFKMRNSAKFWSVPEIAFLYEGVPVLISRFIVSFSTLTRFSQDFSSYAGDIYNFEMRYRIISLALVQFTYLFDVQTIRRWFFTKRERRLNPIELNSTI</sequence>
<keyword evidence="1" id="KW-0812">Transmembrane</keyword>
<proteinExistence type="predicted"/>
<name>A0A9P1IWL2_9PELO</name>
<dbReference type="AlphaFoldDB" id="A0A9P1IWL2"/>
<protein>
    <submittedName>
        <fullName evidence="2">Uncharacterized protein</fullName>
    </submittedName>
</protein>
<feature type="transmembrane region" description="Helical" evidence="1">
    <location>
        <begin position="119"/>
        <end position="145"/>
    </location>
</feature>
<evidence type="ECO:0000313" key="3">
    <source>
        <dbReference type="Proteomes" id="UP001152747"/>
    </source>
</evidence>
<feature type="transmembrane region" description="Helical" evidence="1">
    <location>
        <begin position="75"/>
        <end position="99"/>
    </location>
</feature>